<dbReference type="InterPro" id="IPR044709">
    <property type="entry name" value="TAN1"/>
</dbReference>
<gene>
    <name evidence="2" type="ORF">Lalb_Chr02g0148231</name>
</gene>
<dbReference type="GO" id="GO:0005875">
    <property type="term" value="C:microtubule associated complex"/>
    <property type="evidence" value="ECO:0007669"/>
    <property type="project" value="TreeGrafter"/>
</dbReference>
<proteinExistence type="predicted"/>
<comment type="caution">
    <text evidence="2">The sequence shown here is derived from an EMBL/GenBank/DDBJ whole genome shotgun (WGS) entry which is preliminary data.</text>
</comment>
<keyword evidence="3" id="KW-1185">Reference proteome</keyword>
<evidence type="ECO:0000256" key="1">
    <source>
        <dbReference type="SAM" id="MobiDB-lite"/>
    </source>
</evidence>
<dbReference type="GO" id="GO:0000911">
    <property type="term" value="P:cytokinesis by cell plate formation"/>
    <property type="evidence" value="ECO:0007669"/>
    <property type="project" value="TreeGrafter"/>
</dbReference>
<evidence type="ECO:0000313" key="2">
    <source>
        <dbReference type="EMBL" id="KAE9618965.1"/>
    </source>
</evidence>
<dbReference type="OrthoDB" id="1939732at2759"/>
<name>A0A6A5N7P9_LUPAL</name>
<protein>
    <submittedName>
        <fullName evidence="2">Uncharacterized protein</fullName>
    </submittedName>
</protein>
<feature type="region of interest" description="Disordered" evidence="1">
    <location>
        <begin position="297"/>
        <end position="322"/>
    </location>
</feature>
<dbReference type="AlphaFoldDB" id="A0A6A5N7P9"/>
<dbReference type="GO" id="GO:2000694">
    <property type="term" value="P:regulation of phragmoplast microtubule organization"/>
    <property type="evidence" value="ECO:0007669"/>
    <property type="project" value="InterPro"/>
</dbReference>
<dbReference type="PANTHER" id="PTHR35728:SF1">
    <property type="entry name" value="MICROTUBULE-BINDING PROTEIN TANGLED-RELATED"/>
    <property type="match status" value="1"/>
</dbReference>
<reference evidence="3" key="1">
    <citation type="journal article" date="2020" name="Nat. Commun.">
        <title>Genome sequence of the cluster root forming white lupin.</title>
        <authorList>
            <person name="Hufnagel B."/>
            <person name="Marques A."/>
            <person name="Soriano A."/>
            <person name="Marques L."/>
            <person name="Divol F."/>
            <person name="Doumas P."/>
            <person name="Sallet E."/>
            <person name="Mancinotti D."/>
            <person name="Carrere S."/>
            <person name="Marande W."/>
            <person name="Arribat S."/>
            <person name="Keller J."/>
            <person name="Huneau C."/>
            <person name="Blein T."/>
            <person name="Aime D."/>
            <person name="Laguerre M."/>
            <person name="Taylor J."/>
            <person name="Schubert V."/>
            <person name="Nelson M."/>
            <person name="Geu-Flores F."/>
            <person name="Crespi M."/>
            <person name="Gallardo-Guerrero K."/>
            <person name="Delaux P.-M."/>
            <person name="Salse J."/>
            <person name="Berges H."/>
            <person name="Guyot R."/>
            <person name="Gouzy J."/>
            <person name="Peret B."/>
        </authorList>
    </citation>
    <scope>NUCLEOTIDE SEQUENCE [LARGE SCALE GENOMIC DNA]</scope>
    <source>
        <strain evidence="3">cv. Amiga</strain>
    </source>
</reference>
<accession>A0A6A5N7P9</accession>
<dbReference type="GO" id="GO:0009574">
    <property type="term" value="C:preprophase band"/>
    <property type="evidence" value="ECO:0007669"/>
    <property type="project" value="TreeGrafter"/>
</dbReference>
<dbReference type="EMBL" id="WOCE01000002">
    <property type="protein sequence ID" value="KAE9618965.1"/>
    <property type="molecule type" value="Genomic_DNA"/>
</dbReference>
<evidence type="ECO:0000313" key="3">
    <source>
        <dbReference type="Proteomes" id="UP000447434"/>
    </source>
</evidence>
<dbReference type="GO" id="GO:0008017">
    <property type="term" value="F:microtubule binding"/>
    <property type="evidence" value="ECO:0007669"/>
    <property type="project" value="InterPro"/>
</dbReference>
<dbReference type="PANTHER" id="PTHR35728">
    <property type="entry name" value="MICROTUBULE-BINDING PROTEIN TANGLED-RELATED"/>
    <property type="match status" value="1"/>
</dbReference>
<dbReference type="Proteomes" id="UP000447434">
    <property type="component" value="Chromosome 2"/>
</dbReference>
<feature type="compositionally biased region" description="Low complexity" evidence="1">
    <location>
        <begin position="305"/>
        <end position="322"/>
    </location>
</feature>
<organism evidence="2 3">
    <name type="scientific">Lupinus albus</name>
    <name type="common">White lupine</name>
    <name type="synonym">Lupinus termis</name>
    <dbReference type="NCBI Taxonomy" id="3870"/>
    <lineage>
        <taxon>Eukaryota</taxon>
        <taxon>Viridiplantae</taxon>
        <taxon>Streptophyta</taxon>
        <taxon>Embryophyta</taxon>
        <taxon>Tracheophyta</taxon>
        <taxon>Spermatophyta</taxon>
        <taxon>Magnoliopsida</taxon>
        <taxon>eudicotyledons</taxon>
        <taxon>Gunneridae</taxon>
        <taxon>Pentapetalae</taxon>
        <taxon>rosids</taxon>
        <taxon>fabids</taxon>
        <taxon>Fabales</taxon>
        <taxon>Fabaceae</taxon>
        <taxon>Papilionoideae</taxon>
        <taxon>50 kb inversion clade</taxon>
        <taxon>genistoids sensu lato</taxon>
        <taxon>core genistoids</taxon>
        <taxon>Genisteae</taxon>
        <taxon>Lupinus</taxon>
    </lineage>
</organism>
<sequence length="363" mass="40672">MVARSPLKQKKVLAPLNPLLIRETLNKVDRCMARLHELHHTVNAGTTRGYLKTSLRVKNGGTSKSPTGKFPFPANTGEWRLMSLPAMLVGETVGEILQASQFAREIVSAAAMKTSTDDPKTPLSQRTNQKACHENTQLKARRKKEKQTKLQYEDSPTLQRARSRINFKVSPPKVREIHKENNKYIANRLSPKNRPWARKTVLFPNPLFLSTQSSQQKQFCKTRSPIISKSKGTPHKFLVKSPPSISKFQVKIKKNPPTVSISPTRPTTSLSKSSQKRLAAASKFHIFHPPVVSISPKRPASLSMSSPKRSAASKFRRSFSPSRLANRLMSPLRGKKSVQKSDILVSGLKQHPISAVQFPLRRT</sequence>